<accession>H6BW30</accession>
<dbReference type="eggNOG" id="ENOG502SQGD">
    <property type="taxonomic scope" value="Eukaryota"/>
</dbReference>
<keyword evidence="1" id="KW-0732">Signal</keyword>
<evidence type="ECO:0000313" key="3">
    <source>
        <dbReference type="Proteomes" id="UP000007304"/>
    </source>
</evidence>
<keyword evidence="3" id="KW-1185">Reference proteome</keyword>
<dbReference type="Proteomes" id="UP000007304">
    <property type="component" value="Unassembled WGS sequence"/>
</dbReference>
<dbReference type="GeneID" id="20308746"/>
<dbReference type="OrthoDB" id="5410926at2759"/>
<dbReference type="HOGENOM" id="CLU_068709_2_0_1"/>
<protein>
    <submittedName>
        <fullName evidence="2">Uncharacterized protein</fullName>
    </submittedName>
</protein>
<dbReference type="PANTHER" id="PTHR39599:SF1">
    <property type="entry name" value="GPI-ANCHORED PROTEIN (EUROFUNG)"/>
    <property type="match status" value="1"/>
</dbReference>
<gene>
    <name evidence="2" type="ORF">HMPREF1120_04107</name>
</gene>
<dbReference type="VEuPathDB" id="FungiDB:HMPREF1120_04107"/>
<dbReference type="RefSeq" id="XP_009156462.1">
    <property type="nucleotide sequence ID" value="XM_009158214.1"/>
</dbReference>
<dbReference type="EMBL" id="JH226132">
    <property type="protein sequence ID" value="EHY56001.1"/>
    <property type="molecule type" value="Genomic_DNA"/>
</dbReference>
<proteinExistence type="predicted"/>
<dbReference type="InParanoid" id="H6BW30"/>
<reference evidence="2" key="1">
    <citation type="submission" date="2011-07" db="EMBL/GenBank/DDBJ databases">
        <title>The Genome Sequence of Exophiala (Wangiella) dermatitidis NIH/UT8656.</title>
        <authorList>
            <consortium name="The Broad Institute Genome Sequencing Platform"/>
            <person name="Cuomo C."/>
            <person name="Wang Z."/>
            <person name="Hunicke-Smith S."/>
            <person name="Szanislo P.J."/>
            <person name="Earl A."/>
            <person name="Young S.K."/>
            <person name="Zeng Q."/>
            <person name="Gargeya S."/>
            <person name="Fitzgerald M."/>
            <person name="Haas B."/>
            <person name="Abouelleil A."/>
            <person name="Alvarado L."/>
            <person name="Arachchi H.M."/>
            <person name="Berlin A."/>
            <person name="Brown A."/>
            <person name="Chapman S.B."/>
            <person name="Chen Z."/>
            <person name="Dunbar C."/>
            <person name="Freedman E."/>
            <person name="Gearin G."/>
            <person name="Gellesch M."/>
            <person name="Goldberg J."/>
            <person name="Griggs A."/>
            <person name="Gujja S."/>
            <person name="Heiman D."/>
            <person name="Howarth C."/>
            <person name="Larson L."/>
            <person name="Lui A."/>
            <person name="MacDonald P.J.P."/>
            <person name="Montmayeur A."/>
            <person name="Murphy C."/>
            <person name="Neiman D."/>
            <person name="Pearson M."/>
            <person name="Priest M."/>
            <person name="Roberts A."/>
            <person name="Saif S."/>
            <person name="Shea T."/>
            <person name="Shenoy N."/>
            <person name="Sisk P."/>
            <person name="Stolte C."/>
            <person name="Sykes S."/>
            <person name="Wortman J."/>
            <person name="Nusbaum C."/>
            <person name="Birren B."/>
        </authorList>
    </citation>
    <scope>NUCLEOTIDE SEQUENCE</scope>
    <source>
        <strain evidence="2">NIH/UT8656</strain>
    </source>
</reference>
<sequence>MRFTALPFLLGLPHIVRARSNDCSPYYDPLFAVSDNALLVKRQSCSSGLSSCSNLGVDSVCCPSGTNCALDEAGHVACCPSNAVCTGTIAGTITGSATGSSSAAATGTSTSNGGIVLGGTTSSSTASSAGITSMTTGASGGGSTVPNNFYPFIYIPTSYANADLCTSAYSSCQSASTSCFVSLAGVNGVTVSGIGGGGITVQGATGTVMSSASSICNSLSSVGCYNLQQSQCSVFGSGSGGTATSAATATTGFVQVGNEGPRHTACPGMLYAAGAGAMFGVMYRMM</sequence>
<organism evidence="2 3">
    <name type="scientific">Exophiala dermatitidis (strain ATCC 34100 / CBS 525.76 / NIH/UT8656)</name>
    <name type="common">Black yeast</name>
    <name type="synonym">Wangiella dermatitidis</name>
    <dbReference type="NCBI Taxonomy" id="858893"/>
    <lineage>
        <taxon>Eukaryota</taxon>
        <taxon>Fungi</taxon>
        <taxon>Dikarya</taxon>
        <taxon>Ascomycota</taxon>
        <taxon>Pezizomycotina</taxon>
        <taxon>Eurotiomycetes</taxon>
        <taxon>Chaetothyriomycetidae</taxon>
        <taxon>Chaetothyriales</taxon>
        <taxon>Herpotrichiellaceae</taxon>
        <taxon>Exophiala</taxon>
    </lineage>
</organism>
<name>H6BW30_EXODN</name>
<feature type="chain" id="PRO_5003603545" evidence="1">
    <location>
        <begin position="19"/>
        <end position="286"/>
    </location>
</feature>
<dbReference type="OMA" id="SICSRDA"/>
<dbReference type="AlphaFoldDB" id="H6BW30"/>
<evidence type="ECO:0000256" key="1">
    <source>
        <dbReference type="SAM" id="SignalP"/>
    </source>
</evidence>
<dbReference type="PANTHER" id="PTHR39599">
    <property type="entry name" value="GPI-ANCHORED PROTEIN (EUROFUNG)-RELATED-RELATED"/>
    <property type="match status" value="1"/>
</dbReference>
<feature type="signal peptide" evidence="1">
    <location>
        <begin position="1"/>
        <end position="18"/>
    </location>
</feature>
<evidence type="ECO:0000313" key="2">
    <source>
        <dbReference type="EMBL" id="EHY56001.1"/>
    </source>
</evidence>